<reference evidence="1 2" key="1">
    <citation type="submission" date="2019-03" db="EMBL/GenBank/DDBJ databases">
        <title>Genomics of glacier-inhabiting Cryobacterium strains.</title>
        <authorList>
            <person name="Liu Q."/>
            <person name="Xin Y.-H."/>
        </authorList>
    </citation>
    <scope>NUCLEOTIDE SEQUENCE [LARGE SCALE GENOMIC DNA]</scope>
    <source>
        <strain evidence="1 2">Hh15</strain>
    </source>
</reference>
<dbReference type="AlphaFoldDB" id="A0A1H8KIJ5"/>
<protein>
    <submittedName>
        <fullName evidence="1">Uncharacterized protein</fullName>
    </submittedName>
</protein>
<evidence type="ECO:0000313" key="1">
    <source>
        <dbReference type="EMBL" id="TFB89995.1"/>
    </source>
</evidence>
<name>A0A1H8KIJ5_9MICO</name>
<dbReference type="EMBL" id="SOFF01000028">
    <property type="protein sequence ID" value="TFB89995.1"/>
    <property type="molecule type" value="Genomic_DNA"/>
</dbReference>
<dbReference type="Proteomes" id="UP000297654">
    <property type="component" value="Unassembled WGS sequence"/>
</dbReference>
<organism evidence="1 2">
    <name type="scientific">Cryobacterium luteum</name>
    <dbReference type="NCBI Taxonomy" id="1424661"/>
    <lineage>
        <taxon>Bacteria</taxon>
        <taxon>Bacillati</taxon>
        <taxon>Actinomycetota</taxon>
        <taxon>Actinomycetes</taxon>
        <taxon>Micrococcales</taxon>
        <taxon>Microbacteriaceae</taxon>
        <taxon>Cryobacterium</taxon>
    </lineage>
</organism>
<dbReference type="STRING" id="1424661.SAMN05216281_11958"/>
<evidence type="ECO:0000313" key="2">
    <source>
        <dbReference type="Proteomes" id="UP000297654"/>
    </source>
</evidence>
<keyword evidence="2" id="KW-1185">Reference proteome</keyword>
<gene>
    <name evidence="1" type="ORF">E3O10_07720</name>
</gene>
<sequence length="73" mass="7364">MACTTPRHVDNSSFYTESGQIIITIAGISLLAVGFAVLAGALLIYDPAASDAIIGAGLLKLTGLPFGILGLTS</sequence>
<comment type="caution">
    <text evidence="1">The sequence shown here is derived from an EMBL/GenBank/DDBJ whole genome shotgun (WGS) entry which is preliminary data.</text>
</comment>
<proteinExistence type="predicted"/>
<accession>A0A1H8KIJ5</accession>
<dbReference type="RefSeq" id="WP_092111971.1">
    <property type="nucleotide sequence ID" value="NZ_FOCN01000019.1"/>
</dbReference>